<evidence type="ECO:0000256" key="2">
    <source>
        <dbReference type="ARBA" id="ARBA00022475"/>
    </source>
</evidence>
<feature type="transmembrane region" description="Helical" evidence="7">
    <location>
        <begin position="227"/>
        <end position="250"/>
    </location>
</feature>
<name>A0ABV5J1C8_9ACTN</name>
<sequence>MSELAVRAARWSARHPWRAFVSWLGFVVLCLIIGMAVGTNSATTKDYRVGEAGRAEAMAAEGGLQRKPEEQVLISRRNGDPAGSAGQAAADEIKARMERLPGVESVAVPVRSADGKAIVVRVTMRGPELGAQKQVDPLIAQTAAVRARHPDLRVEETGAPSISKGVNAQRGADLARSEAIALPVTLVVLLLVCGSLVAAAIPLLLALSSIAAAMGLAMVASHVFPDAGVGTNVIILIGMAVGVDYSLFYLKREREERARSEGRVGPEALVELAAATSGRAVAGSGLAVAVCGATLYLASDVIFSSLATATIVVTLVAVASSLTVLPAVLVLVGRRRERRGARRAGRAGGGRLVRAGKEPGRVWQALMRPAVRHPAITLAASILALLALAAPVTGLKLTEISLETYSRQIPAMQVRDRLVAAFPEMRVTHQVVVRAEAARAGQVRRALAEVIRRTRADVSFAGTPHVRTSADARVSTLALSVPYRNDSPQALASLAHLRNDYLPAAVGGIPGAEWAVSGDVARFTDYPAHQQDRIPLVLGALLLATFVMTLLIFRSVVLGLLGVVLNLLSTASAVGVLVLAFQGSWAEGLLGFTSTGSIGSRVPLFLIVILFGLSMDYQVFVVSRVREAAMSGLPTRRAVLDGVAASASVVTSAAVVMVTVFVSFIFVDLIELKQMGFVLAAGVLLDAFVVRVLALPSALLLLGRLSWWPSRGVARDGRTGGGRGDVPESRAAEVG</sequence>
<dbReference type="Proteomes" id="UP001589647">
    <property type="component" value="Unassembled WGS sequence"/>
</dbReference>
<gene>
    <name evidence="9" type="ORF">ACFFV7_52935</name>
</gene>
<protein>
    <submittedName>
        <fullName evidence="9">MMPL family transporter</fullName>
    </submittedName>
</protein>
<evidence type="ECO:0000256" key="7">
    <source>
        <dbReference type="SAM" id="Phobius"/>
    </source>
</evidence>
<dbReference type="InterPro" id="IPR050545">
    <property type="entry name" value="Mycobact_MmpL"/>
</dbReference>
<dbReference type="PANTHER" id="PTHR33406">
    <property type="entry name" value="MEMBRANE PROTEIN MJ1562-RELATED"/>
    <property type="match status" value="1"/>
</dbReference>
<feature type="compositionally biased region" description="Basic and acidic residues" evidence="6">
    <location>
        <begin position="725"/>
        <end position="735"/>
    </location>
</feature>
<keyword evidence="2" id="KW-1003">Cell membrane</keyword>
<evidence type="ECO:0000256" key="1">
    <source>
        <dbReference type="ARBA" id="ARBA00004651"/>
    </source>
</evidence>
<keyword evidence="10" id="KW-1185">Reference proteome</keyword>
<feature type="transmembrane region" description="Helical" evidence="7">
    <location>
        <begin position="534"/>
        <end position="553"/>
    </location>
</feature>
<dbReference type="SUPFAM" id="SSF82866">
    <property type="entry name" value="Multidrug efflux transporter AcrB transmembrane domain"/>
    <property type="match status" value="2"/>
</dbReference>
<feature type="transmembrane region" description="Helical" evidence="7">
    <location>
        <begin position="280"/>
        <end position="299"/>
    </location>
</feature>
<feature type="domain" description="Membrane transport protein MMPL" evidence="8">
    <location>
        <begin position="409"/>
        <end position="714"/>
    </location>
</feature>
<accession>A0ABV5J1C8</accession>
<dbReference type="EMBL" id="JBHMEI010000109">
    <property type="protein sequence ID" value="MFB9209975.1"/>
    <property type="molecule type" value="Genomic_DNA"/>
</dbReference>
<proteinExistence type="predicted"/>
<organism evidence="9 10">
    <name type="scientific">Nonomuraea spiralis</name>
    <dbReference type="NCBI Taxonomy" id="46182"/>
    <lineage>
        <taxon>Bacteria</taxon>
        <taxon>Bacillati</taxon>
        <taxon>Actinomycetota</taxon>
        <taxon>Actinomycetes</taxon>
        <taxon>Streptosporangiales</taxon>
        <taxon>Streptosporangiaceae</taxon>
        <taxon>Nonomuraea</taxon>
    </lineage>
</organism>
<dbReference type="Gene3D" id="1.20.1640.10">
    <property type="entry name" value="Multidrug efflux transporter AcrB transmembrane domain"/>
    <property type="match status" value="2"/>
</dbReference>
<feature type="region of interest" description="Disordered" evidence="6">
    <location>
        <begin position="715"/>
        <end position="735"/>
    </location>
</feature>
<keyword evidence="3 7" id="KW-0812">Transmembrane</keyword>
<feature type="transmembrane region" description="Helical" evidence="7">
    <location>
        <begin position="560"/>
        <end position="582"/>
    </location>
</feature>
<reference evidence="9 10" key="1">
    <citation type="submission" date="2024-09" db="EMBL/GenBank/DDBJ databases">
        <authorList>
            <person name="Sun Q."/>
            <person name="Mori K."/>
        </authorList>
    </citation>
    <scope>NUCLEOTIDE SEQUENCE [LARGE SCALE GENOMIC DNA]</scope>
    <source>
        <strain evidence="9 10">CCM 3426</strain>
    </source>
</reference>
<dbReference type="InterPro" id="IPR004869">
    <property type="entry name" value="MMPL_dom"/>
</dbReference>
<evidence type="ECO:0000259" key="8">
    <source>
        <dbReference type="Pfam" id="PF03176"/>
    </source>
</evidence>
<evidence type="ECO:0000313" key="10">
    <source>
        <dbReference type="Proteomes" id="UP001589647"/>
    </source>
</evidence>
<feature type="transmembrane region" description="Helical" evidence="7">
    <location>
        <begin position="678"/>
        <end position="702"/>
    </location>
</feature>
<dbReference type="Pfam" id="PF03176">
    <property type="entry name" value="MMPL"/>
    <property type="match status" value="2"/>
</dbReference>
<comment type="subcellular location">
    <subcellularLocation>
        <location evidence="1">Cell membrane</location>
        <topology evidence="1">Multi-pass membrane protein</topology>
    </subcellularLocation>
</comment>
<feature type="transmembrane region" description="Helical" evidence="7">
    <location>
        <begin position="375"/>
        <end position="395"/>
    </location>
</feature>
<dbReference type="RefSeq" id="WP_189651497.1">
    <property type="nucleotide sequence ID" value="NZ_BMRC01000020.1"/>
</dbReference>
<evidence type="ECO:0000256" key="4">
    <source>
        <dbReference type="ARBA" id="ARBA00022989"/>
    </source>
</evidence>
<keyword evidence="5 7" id="KW-0472">Membrane</keyword>
<feature type="domain" description="Membrane transport protein MMPL" evidence="8">
    <location>
        <begin position="72"/>
        <end position="375"/>
    </location>
</feature>
<evidence type="ECO:0000256" key="3">
    <source>
        <dbReference type="ARBA" id="ARBA00022692"/>
    </source>
</evidence>
<feature type="transmembrane region" description="Helical" evidence="7">
    <location>
        <begin position="602"/>
        <end position="622"/>
    </location>
</feature>
<feature type="transmembrane region" description="Helical" evidence="7">
    <location>
        <begin position="643"/>
        <end position="666"/>
    </location>
</feature>
<evidence type="ECO:0000256" key="6">
    <source>
        <dbReference type="SAM" id="MobiDB-lite"/>
    </source>
</evidence>
<evidence type="ECO:0000256" key="5">
    <source>
        <dbReference type="ARBA" id="ARBA00023136"/>
    </source>
</evidence>
<evidence type="ECO:0000313" key="9">
    <source>
        <dbReference type="EMBL" id="MFB9209975.1"/>
    </source>
</evidence>
<feature type="transmembrane region" description="Helical" evidence="7">
    <location>
        <begin position="20"/>
        <end position="38"/>
    </location>
</feature>
<keyword evidence="4 7" id="KW-1133">Transmembrane helix</keyword>
<feature type="transmembrane region" description="Helical" evidence="7">
    <location>
        <begin position="311"/>
        <end position="333"/>
    </location>
</feature>
<comment type="caution">
    <text evidence="9">The sequence shown here is derived from an EMBL/GenBank/DDBJ whole genome shotgun (WGS) entry which is preliminary data.</text>
</comment>
<feature type="transmembrane region" description="Helical" evidence="7">
    <location>
        <begin position="180"/>
        <end position="207"/>
    </location>
</feature>
<dbReference type="PANTHER" id="PTHR33406:SF13">
    <property type="entry name" value="MEMBRANE PROTEIN YDFJ"/>
    <property type="match status" value="1"/>
</dbReference>